<dbReference type="Proteomes" id="UP000257200">
    <property type="component" value="Unplaced"/>
</dbReference>
<keyword evidence="3" id="KW-1185">Reference proteome</keyword>
<feature type="transmembrane region" description="Helical" evidence="1">
    <location>
        <begin position="99"/>
        <end position="128"/>
    </location>
</feature>
<evidence type="ECO:0000313" key="3">
    <source>
        <dbReference type="Proteomes" id="UP000257200"/>
    </source>
</evidence>
<dbReference type="PANTHER" id="PTHR33444:SF2">
    <property type="entry name" value="MARVEL DOMAIN-CONTAINING PROTEIN"/>
    <property type="match status" value="1"/>
</dbReference>
<dbReference type="GeneTree" id="ENSGT00940000165960"/>
<keyword evidence="1" id="KW-0812">Transmembrane</keyword>
<organism evidence="2 3">
    <name type="scientific">Acanthochromis polyacanthus</name>
    <name type="common">spiny chromis</name>
    <dbReference type="NCBI Taxonomy" id="80966"/>
    <lineage>
        <taxon>Eukaryota</taxon>
        <taxon>Metazoa</taxon>
        <taxon>Chordata</taxon>
        <taxon>Craniata</taxon>
        <taxon>Vertebrata</taxon>
        <taxon>Euteleostomi</taxon>
        <taxon>Actinopterygii</taxon>
        <taxon>Neopterygii</taxon>
        <taxon>Teleostei</taxon>
        <taxon>Neoteleostei</taxon>
        <taxon>Acanthomorphata</taxon>
        <taxon>Ovalentaria</taxon>
        <taxon>Pomacentridae</taxon>
        <taxon>Acanthochromis</taxon>
    </lineage>
</organism>
<evidence type="ECO:0000313" key="2">
    <source>
        <dbReference type="Ensembl" id="ENSAPOP00000019584.1"/>
    </source>
</evidence>
<proteinExistence type="predicted"/>
<sequence length="195" mass="22371">MFFKYFSKAVVSLSYTFEMVKSLHFSESVHNIRIMYKYRVSNIMSSPVCPSGAVYRDDCPLQPYIPIYLIVGGTFTLMVALLSSLPCAKKPEDGATNPLYSVCLMWNLLVSLFLSAWFIAGNVWIYSIYPPNYNKNSTIVDPYCDKTLYLFAFWITTVGYILLGSFLFLGCCCFLTLHLFLCRSSEEHTFFQLPF</sequence>
<feature type="transmembrane region" description="Helical" evidence="1">
    <location>
        <begin position="65"/>
        <end position="87"/>
    </location>
</feature>
<reference evidence="2" key="2">
    <citation type="submission" date="2025-09" db="UniProtKB">
        <authorList>
            <consortium name="Ensembl"/>
        </authorList>
    </citation>
    <scope>IDENTIFICATION</scope>
</reference>
<keyword evidence="1" id="KW-1133">Transmembrane helix</keyword>
<name>A0A3Q1FT17_9TELE</name>
<reference evidence="2" key="1">
    <citation type="submission" date="2025-08" db="UniProtKB">
        <authorList>
            <consortium name="Ensembl"/>
        </authorList>
    </citation>
    <scope>IDENTIFICATION</scope>
</reference>
<protein>
    <submittedName>
        <fullName evidence="2">Si:dkey-19b23.12</fullName>
    </submittedName>
</protein>
<evidence type="ECO:0000256" key="1">
    <source>
        <dbReference type="SAM" id="Phobius"/>
    </source>
</evidence>
<keyword evidence="1" id="KW-0472">Membrane</keyword>
<accession>A0A3Q1FT17</accession>
<dbReference type="Ensembl" id="ENSAPOT00000029542.1">
    <property type="protein sequence ID" value="ENSAPOP00000019584.1"/>
    <property type="gene ID" value="ENSAPOG00000023053.1"/>
</dbReference>
<feature type="transmembrane region" description="Helical" evidence="1">
    <location>
        <begin position="148"/>
        <end position="181"/>
    </location>
</feature>
<dbReference type="STRING" id="80966.ENSAPOP00000019584"/>
<dbReference type="PANTHER" id="PTHR33444">
    <property type="entry name" value="SI:DKEY-19B23.12-RELATED"/>
    <property type="match status" value="1"/>
</dbReference>
<dbReference type="InParanoid" id="A0A3Q1FT17"/>
<dbReference type="AlphaFoldDB" id="A0A3Q1FT17"/>
<dbReference type="InterPro" id="IPR040350">
    <property type="entry name" value="TMEM272"/>
</dbReference>